<evidence type="ECO:0000256" key="16">
    <source>
        <dbReference type="RuleBase" id="RU004914"/>
    </source>
</evidence>
<dbReference type="GO" id="GO:0042910">
    <property type="term" value="F:xenobiotic transmembrane transporter activity"/>
    <property type="evidence" value="ECO:0007669"/>
    <property type="project" value="InterPro"/>
</dbReference>
<feature type="transmembrane region" description="Helical" evidence="16">
    <location>
        <begin position="768"/>
        <end position="790"/>
    </location>
</feature>
<dbReference type="GO" id="GO:0004674">
    <property type="term" value="F:protein serine/threonine kinase activity"/>
    <property type="evidence" value="ECO:0007669"/>
    <property type="project" value="UniProtKB-KW"/>
</dbReference>
<keyword evidence="3" id="KW-0723">Serine/threonine-protein kinase</keyword>
<dbReference type="PANTHER" id="PTHR27005">
    <property type="entry name" value="WALL-ASSOCIATED RECEPTOR KINASE-LIKE 21"/>
    <property type="match status" value="1"/>
</dbReference>
<dbReference type="Proteomes" id="UP000315295">
    <property type="component" value="Unassembled WGS sequence"/>
</dbReference>
<comment type="similarity">
    <text evidence="2 16">Belongs to the multi antimicrobial extrusion (MATE) (TC 2.A.66.1) family.</text>
</comment>
<evidence type="ECO:0000259" key="18">
    <source>
        <dbReference type="PROSITE" id="PS50011"/>
    </source>
</evidence>
<evidence type="ECO:0000256" key="1">
    <source>
        <dbReference type="ARBA" id="ARBA00004479"/>
    </source>
</evidence>
<keyword evidence="9" id="KW-0067">ATP-binding</keyword>
<dbReference type="CDD" id="cd14066">
    <property type="entry name" value="STKc_IRAK"/>
    <property type="match status" value="1"/>
</dbReference>
<protein>
    <recommendedName>
        <fullName evidence="16">Protein DETOXIFICATION</fullName>
    </recommendedName>
    <alternativeName>
        <fullName evidence="16">Multidrug and toxic compound extrusion protein</fullName>
    </alternativeName>
</protein>
<dbReference type="PANTHER" id="PTHR27005:SF280">
    <property type="entry name" value="WALL-ASSOCIATED RECEPTOR KINASE-LIKE 8"/>
    <property type="match status" value="1"/>
</dbReference>
<evidence type="ECO:0000313" key="20">
    <source>
        <dbReference type="Proteomes" id="UP000315295"/>
    </source>
</evidence>
<evidence type="ECO:0000256" key="6">
    <source>
        <dbReference type="ARBA" id="ARBA00022729"/>
    </source>
</evidence>
<keyword evidence="8" id="KW-0418">Kinase</keyword>
<keyword evidence="12" id="KW-1015">Disulfide bond</keyword>
<dbReference type="GO" id="GO:0015297">
    <property type="term" value="F:antiporter activity"/>
    <property type="evidence" value="ECO:0007669"/>
    <property type="project" value="InterPro"/>
</dbReference>
<keyword evidence="7" id="KW-0547">Nucleotide-binding</keyword>
<dbReference type="InterPro" id="IPR002528">
    <property type="entry name" value="MATE_fam"/>
</dbReference>
<comment type="catalytic activity">
    <reaction evidence="14">
        <text>L-seryl-[protein] + ATP = O-phospho-L-seryl-[protein] + ADP + H(+)</text>
        <dbReference type="Rhea" id="RHEA:17989"/>
        <dbReference type="Rhea" id="RHEA-COMP:9863"/>
        <dbReference type="Rhea" id="RHEA-COMP:11604"/>
        <dbReference type="ChEBI" id="CHEBI:15378"/>
        <dbReference type="ChEBI" id="CHEBI:29999"/>
        <dbReference type="ChEBI" id="CHEBI:30616"/>
        <dbReference type="ChEBI" id="CHEBI:83421"/>
        <dbReference type="ChEBI" id="CHEBI:456216"/>
    </reaction>
</comment>
<evidence type="ECO:0000256" key="9">
    <source>
        <dbReference type="ARBA" id="ARBA00022840"/>
    </source>
</evidence>
<dbReference type="PROSITE" id="PS00108">
    <property type="entry name" value="PROTEIN_KINASE_ST"/>
    <property type="match status" value="1"/>
</dbReference>
<dbReference type="GO" id="GO:0030247">
    <property type="term" value="F:polysaccharide binding"/>
    <property type="evidence" value="ECO:0007669"/>
    <property type="project" value="InterPro"/>
</dbReference>
<evidence type="ECO:0000256" key="12">
    <source>
        <dbReference type="ARBA" id="ARBA00023157"/>
    </source>
</evidence>
<keyword evidence="4" id="KW-0808">Transferase</keyword>
<evidence type="ECO:0000256" key="15">
    <source>
        <dbReference type="ARBA" id="ARBA00047951"/>
    </source>
</evidence>
<evidence type="ECO:0000256" key="7">
    <source>
        <dbReference type="ARBA" id="ARBA00022741"/>
    </source>
</evidence>
<accession>A0A540KMQ2</accession>
<keyword evidence="5 16" id="KW-0812">Transmembrane</keyword>
<dbReference type="PROSITE" id="PS50011">
    <property type="entry name" value="PROTEIN_KINASE_DOM"/>
    <property type="match status" value="1"/>
</dbReference>
<evidence type="ECO:0000256" key="10">
    <source>
        <dbReference type="ARBA" id="ARBA00022989"/>
    </source>
</evidence>
<keyword evidence="10 16" id="KW-1133">Transmembrane helix</keyword>
<evidence type="ECO:0000256" key="11">
    <source>
        <dbReference type="ARBA" id="ARBA00023136"/>
    </source>
</evidence>
<dbReference type="EMBL" id="VIEB01001094">
    <property type="protein sequence ID" value="TQD75501.1"/>
    <property type="molecule type" value="Genomic_DNA"/>
</dbReference>
<dbReference type="InterPro" id="IPR025287">
    <property type="entry name" value="WAK_GUB"/>
</dbReference>
<dbReference type="FunFam" id="1.10.510.10:FF:000084">
    <property type="entry name" value="Wall-associated receptor kinase 2"/>
    <property type="match status" value="1"/>
</dbReference>
<dbReference type="SUPFAM" id="SSF56112">
    <property type="entry name" value="Protein kinase-like (PK-like)"/>
    <property type="match status" value="1"/>
</dbReference>
<evidence type="ECO:0000256" key="5">
    <source>
        <dbReference type="ARBA" id="ARBA00022692"/>
    </source>
</evidence>
<evidence type="ECO:0000256" key="14">
    <source>
        <dbReference type="ARBA" id="ARBA00047558"/>
    </source>
</evidence>
<name>A0A540KMQ2_MALBA</name>
<dbReference type="Pfam" id="PF01554">
    <property type="entry name" value="MatE"/>
    <property type="match status" value="1"/>
</dbReference>
<comment type="caution">
    <text evidence="19">The sequence shown here is derived from an EMBL/GenBank/DDBJ whole genome shotgun (WGS) entry which is preliminary data.</text>
</comment>
<feature type="chain" id="PRO_5022223177" description="Protein DETOXIFICATION" evidence="17">
    <location>
        <begin position="26"/>
        <end position="799"/>
    </location>
</feature>
<comment type="catalytic activity">
    <reaction evidence="15">
        <text>L-threonyl-[protein] + ATP = O-phospho-L-threonyl-[protein] + ADP + H(+)</text>
        <dbReference type="Rhea" id="RHEA:46608"/>
        <dbReference type="Rhea" id="RHEA-COMP:11060"/>
        <dbReference type="Rhea" id="RHEA-COMP:11605"/>
        <dbReference type="ChEBI" id="CHEBI:15378"/>
        <dbReference type="ChEBI" id="CHEBI:30013"/>
        <dbReference type="ChEBI" id="CHEBI:30616"/>
        <dbReference type="ChEBI" id="CHEBI:61977"/>
        <dbReference type="ChEBI" id="CHEBI:456216"/>
    </reaction>
</comment>
<dbReference type="Pfam" id="PF00069">
    <property type="entry name" value="Pkinase"/>
    <property type="match status" value="1"/>
</dbReference>
<keyword evidence="13" id="KW-0325">Glycoprotein</keyword>
<proteinExistence type="inferred from homology"/>
<keyword evidence="6 17" id="KW-0732">Signal</keyword>
<feature type="domain" description="Protein kinase" evidence="18">
    <location>
        <begin position="396"/>
        <end position="668"/>
    </location>
</feature>
<feature type="signal peptide" evidence="17">
    <location>
        <begin position="1"/>
        <end position="25"/>
    </location>
</feature>
<feature type="transmembrane region" description="Helical" evidence="16">
    <location>
        <begin position="713"/>
        <end position="733"/>
    </location>
</feature>
<keyword evidence="11 16" id="KW-0472">Membrane</keyword>
<dbReference type="Pfam" id="PF13947">
    <property type="entry name" value="GUB_WAK_bind"/>
    <property type="match status" value="1"/>
</dbReference>
<evidence type="ECO:0000256" key="3">
    <source>
        <dbReference type="ARBA" id="ARBA00022527"/>
    </source>
</evidence>
<dbReference type="FunFam" id="3.30.200.20:FF:000043">
    <property type="entry name" value="Wall-associated receptor kinase 2"/>
    <property type="match status" value="1"/>
</dbReference>
<dbReference type="InterPro" id="IPR008271">
    <property type="entry name" value="Ser/Thr_kinase_AS"/>
</dbReference>
<dbReference type="GO" id="GO:0007166">
    <property type="term" value="P:cell surface receptor signaling pathway"/>
    <property type="evidence" value="ECO:0007669"/>
    <property type="project" value="InterPro"/>
</dbReference>
<comment type="subcellular location">
    <subcellularLocation>
        <location evidence="1">Membrane</location>
        <topology evidence="1">Single-pass type I membrane protein</topology>
    </subcellularLocation>
</comment>
<dbReference type="InterPro" id="IPR000719">
    <property type="entry name" value="Prot_kinase_dom"/>
</dbReference>
<evidence type="ECO:0000256" key="2">
    <source>
        <dbReference type="ARBA" id="ARBA00010199"/>
    </source>
</evidence>
<evidence type="ECO:0000256" key="8">
    <source>
        <dbReference type="ARBA" id="ARBA00022777"/>
    </source>
</evidence>
<dbReference type="GO" id="GO:0005886">
    <property type="term" value="C:plasma membrane"/>
    <property type="evidence" value="ECO:0007669"/>
    <property type="project" value="TreeGrafter"/>
</dbReference>
<evidence type="ECO:0000256" key="4">
    <source>
        <dbReference type="ARBA" id="ARBA00022679"/>
    </source>
</evidence>
<dbReference type="AlphaFoldDB" id="A0A540KMQ2"/>
<dbReference type="Gene3D" id="1.10.510.10">
    <property type="entry name" value="Transferase(Phosphotransferase) domain 1"/>
    <property type="match status" value="1"/>
</dbReference>
<feature type="transmembrane region" description="Helical" evidence="16">
    <location>
        <begin position="321"/>
        <end position="341"/>
    </location>
</feature>
<dbReference type="InterPro" id="IPR045274">
    <property type="entry name" value="WAK-like"/>
</dbReference>
<organism evidence="19 20">
    <name type="scientific">Malus baccata</name>
    <name type="common">Siberian crab apple</name>
    <name type="synonym">Pyrus baccata</name>
    <dbReference type="NCBI Taxonomy" id="106549"/>
    <lineage>
        <taxon>Eukaryota</taxon>
        <taxon>Viridiplantae</taxon>
        <taxon>Streptophyta</taxon>
        <taxon>Embryophyta</taxon>
        <taxon>Tracheophyta</taxon>
        <taxon>Spermatophyta</taxon>
        <taxon>Magnoliopsida</taxon>
        <taxon>eudicotyledons</taxon>
        <taxon>Gunneridae</taxon>
        <taxon>Pentapetalae</taxon>
        <taxon>rosids</taxon>
        <taxon>fabids</taxon>
        <taxon>Rosales</taxon>
        <taxon>Rosaceae</taxon>
        <taxon>Amygdaloideae</taxon>
        <taxon>Maleae</taxon>
        <taxon>Malus</taxon>
    </lineage>
</organism>
<gene>
    <name evidence="19" type="ORF">C1H46_038960</name>
</gene>
<evidence type="ECO:0000313" key="19">
    <source>
        <dbReference type="EMBL" id="TQD75501.1"/>
    </source>
</evidence>
<dbReference type="GO" id="GO:0005524">
    <property type="term" value="F:ATP binding"/>
    <property type="evidence" value="ECO:0007669"/>
    <property type="project" value="UniProtKB-KW"/>
</dbReference>
<dbReference type="InterPro" id="IPR011009">
    <property type="entry name" value="Kinase-like_dom_sf"/>
</dbReference>
<keyword evidence="20" id="KW-1185">Reference proteome</keyword>
<evidence type="ECO:0000256" key="17">
    <source>
        <dbReference type="SAM" id="SignalP"/>
    </source>
</evidence>
<dbReference type="SMART" id="SM00220">
    <property type="entry name" value="S_TKc"/>
    <property type="match status" value="1"/>
</dbReference>
<evidence type="ECO:0000256" key="13">
    <source>
        <dbReference type="ARBA" id="ARBA00023180"/>
    </source>
</evidence>
<dbReference type="STRING" id="106549.A0A540KMQ2"/>
<reference evidence="19 20" key="1">
    <citation type="journal article" date="2019" name="G3 (Bethesda)">
        <title>Sequencing of a Wild Apple (Malus baccata) Genome Unravels the Differences Between Cultivated and Wild Apple Species Regarding Disease Resistance and Cold Tolerance.</title>
        <authorList>
            <person name="Chen X."/>
        </authorList>
    </citation>
    <scope>NUCLEOTIDE SEQUENCE [LARGE SCALE GENOMIC DNA]</scope>
    <source>
        <strain evidence="20">cv. Shandingzi</strain>
        <tissue evidence="19">Leaves</tissue>
    </source>
</reference>
<dbReference type="Gene3D" id="3.30.200.20">
    <property type="entry name" value="Phosphorylase Kinase, domain 1"/>
    <property type="match status" value="1"/>
</dbReference>
<feature type="transmembrane region" description="Helical" evidence="16">
    <location>
        <begin position="739"/>
        <end position="761"/>
    </location>
</feature>
<comment type="caution">
    <text evidence="16">Lacks conserved residue(s) required for the propagation of feature annotation.</text>
</comment>
<sequence>MEVVQFLIQITLFLWSLSSAIPAVASQPSLAKPGCPAYCGNDTISIPYPFGIGADCFMNAWFEITCDNSTYNSPRRPIPRLNHPSLKQLEVMELSMNGTLIVRNPITFFSDCGTGRPLAEQAPNLTGSPFVFSKRNRLFSVGCGGIALMKLMNGSSVGGCLAICGDKGSLLEQFDEPDNCNGINCCQTTIPGNLTNFNTSFQEVKNLLNASDSTSGSGSCKYAFLVDEAFGMVTGLDYIHLVGVPGVLEWNWSQYTESEIFVGTASTTFWDANSGTVCASNNSCSCGNGLEGNPYVVDGCQEIDECKHPFWSFKCLSRANVAIIVMSCIVGLLFIHIGAWWSHKVIMKRKDINRKRKFFKQNGGFLLEQQLSSGEANVDNIKLFSAEELEKATDHFSVERILGQGGQGTVYKGMLANGKIVAVKKSKSVVSGDEVRQFINEIVILSQVIQKNVVKLMGCSLETEVPLLVYEFIQNGTLSHYIQHQNEEFPLTWERRLRVATQVAGALSYLHSAVSRPIYHRDIKSSNILLDDKYRAKVADFGTSRSVAIDKTHLTMTQVNGTFGYLDPEYFQTSQFTDKSDVYSYGVVLVELLTGKKPIFKTESQEPMSLSHYFLLSMDENRLFDILDARVVKDARKEEIMVVADLAKRCLNLNGKKRPTMKEVEVELQGIQLPVKDFDVQQNFDVDHVQTRMNELFTSDADVVEAVLDLTPLLVVSVFLNGIQPILSGVAIGSGWQDVVAYVKLVCYYIIGFPVGCLLGFKASMGVAGIWWGMLIGVFLQAVVLIVVTARTNWDAEGI</sequence>